<reference evidence="3" key="1">
    <citation type="submission" date="2020-10" db="EMBL/GenBank/DDBJ databases">
        <authorList>
            <person name="Gilroy R."/>
        </authorList>
    </citation>
    <scope>NUCLEOTIDE SEQUENCE</scope>
    <source>
        <strain evidence="3">1748</strain>
    </source>
</reference>
<accession>A0A9D9D9M3</accession>
<gene>
    <name evidence="3" type="ORF">IAC78_03300</name>
</gene>
<dbReference type="AlphaFoldDB" id="A0A9D9D9M3"/>
<proteinExistence type="predicted"/>
<feature type="non-terminal residue" evidence="3">
    <location>
        <position position="70"/>
    </location>
</feature>
<dbReference type="PROSITE" id="PS50943">
    <property type="entry name" value="HTH_CROC1"/>
    <property type="match status" value="1"/>
</dbReference>
<dbReference type="InterPro" id="IPR001387">
    <property type="entry name" value="Cro/C1-type_HTH"/>
</dbReference>
<evidence type="ECO:0000313" key="3">
    <source>
        <dbReference type="EMBL" id="MBO8414480.1"/>
    </source>
</evidence>
<dbReference type="EMBL" id="JADING010000093">
    <property type="protein sequence ID" value="MBO8414480.1"/>
    <property type="molecule type" value="Genomic_DNA"/>
</dbReference>
<sequence>MPNFKQYHPGFFVKDSLEVMNMTAKEFSIRTGISERTLSALITGHGEITFDIARKLAAYFDNSIDFWTNL</sequence>
<reference evidence="3" key="2">
    <citation type="journal article" date="2021" name="PeerJ">
        <title>Extensive microbial diversity within the chicken gut microbiome revealed by metagenomics and culture.</title>
        <authorList>
            <person name="Gilroy R."/>
            <person name="Ravi A."/>
            <person name="Getino M."/>
            <person name="Pursley I."/>
            <person name="Horton D.L."/>
            <person name="Alikhan N.F."/>
            <person name="Baker D."/>
            <person name="Gharbi K."/>
            <person name="Hall N."/>
            <person name="Watson M."/>
            <person name="Adriaenssens E.M."/>
            <person name="Foster-Nyarko E."/>
            <person name="Jarju S."/>
            <person name="Secka A."/>
            <person name="Antonio M."/>
            <person name="Oren A."/>
            <person name="Chaudhuri R.R."/>
            <person name="La Ragione R."/>
            <person name="Hildebrand F."/>
            <person name="Pallen M.J."/>
        </authorList>
    </citation>
    <scope>NUCLEOTIDE SEQUENCE</scope>
    <source>
        <strain evidence="3">1748</strain>
    </source>
</reference>
<keyword evidence="1" id="KW-0238">DNA-binding</keyword>
<dbReference type="CDD" id="cd00093">
    <property type="entry name" value="HTH_XRE"/>
    <property type="match status" value="1"/>
</dbReference>
<dbReference type="InterPro" id="IPR013430">
    <property type="entry name" value="Toxin_antidote_HigA"/>
</dbReference>
<evidence type="ECO:0000313" key="4">
    <source>
        <dbReference type="Proteomes" id="UP000823629"/>
    </source>
</evidence>
<protein>
    <submittedName>
        <fullName evidence="3">HigA family addiction module antidote protein</fullName>
    </submittedName>
</protein>
<dbReference type="PANTHER" id="PTHR36924:SF1">
    <property type="entry name" value="ANTITOXIN HIGA-1"/>
    <property type="match status" value="1"/>
</dbReference>
<dbReference type="GO" id="GO:0003677">
    <property type="term" value="F:DNA binding"/>
    <property type="evidence" value="ECO:0007669"/>
    <property type="project" value="UniProtKB-KW"/>
</dbReference>
<evidence type="ECO:0000256" key="1">
    <source>
        <dbReference type="ARBA" id="ARBA00023125"/>
    </source>
</evidence>
<dbReference type="SMART" id="SM00530">
    <property type="entry name" value="HTH_XRE"/>
    <property type="match status" value="1"/>
</dbReference>
<comment type="caution">
    <text evidence="3">The sequence shown here is derived from an EMBL/GenBank/DDBJ whole genome shotgun (WGS) entry which is preliminary data.</text>
</comment>
<dbReference type="SUPFAM" id="SSF47413">
    <property type="entry name" value="lambda repressor-like DNA-binding domains"/>
    <property type="match status" value="1"/>
</dbReference>
<dbReference type="Proteomes" id="UP000823629">
    <property type="component" value="Unassembled WGS sequence"/>
</dbReference>
<dbReference type="InterPro" id="IPR010982">
    <property type="entry name" value="Lambda_DNA-bd_dom_sf"/>
</dbReference>
<organism evidence="3 4">
    <name type="scientific">Candidatus Scatoplasma merdavium</name>
    <dbReference type="NCBI Taxonomy" id="2840932"/>
    <lineage>
        <taxon>Bacteria</taxon>
        <taxon>Bacillati</taxon>
        <taxon>Bacillota</taxon>
        <taxon>Bacilli</taxon>
        <taxon>Bacillales</taxon>
        <taxon>Candidatus Scatoplasma</taxon>
    </lineage>
</organism>
<dbReference type="NCBIfam" id="TIGR02607">
    <property type="entry name" value="antidote_HigA"/>
    <property type="match status" value="1"/>
</dbReference>
<name>A0A9D9D9M3_9BACL</name>
<feature type="domain" description="HTH cro/C1-type" evidence="2">
    <location>
        <begin position="13"/>
        <end position="67"/>
    </location>
</feature>
<dbReference type="Gene3D" id="1.10.260.40">
    <property type="entry name" value="lambda repressor-like DNA-binding domains"/>
    <property type="match status" value="1"/>
</dbReference>
<evidence type="ECO:0000259" key="2">
    <source>
        <dbReference type="PROSITE" id="PS50943"/>
    </source>
</evidence>
<dbReference type="Pfam" id="PF01381">
    <property type="entry name" value="HTH_3"/>
    <property type="match status" value="1"/>
</dbReference>
<dbReference type="PANTHER" id="PTHR36924">
    <property type="entry name" value="ANTITOXIN HIGA-1"/>
    <property type="match status" value="1"/>
</dbReference>